<evidence type="ECO:0000259" key="4">
    <source>
        <dbReference type="PROSITE" id="PS50026"/>
    </source>
</evidence>
<dbReference type="CDD" id="cd00054">
    <property type="entry name" value="EGF_CA"/>
    <property type="match status" value="1"/>
</dbReference>
<proteinExistence type="predicted"/>
<dbReference type="PROSITE" id="PS50024">
    <property type="entry name" value="SEA"/>
    <property type="match status" value="1"/>
</dbReference>
<dbReference type="AlphaFoldDB" id="A0A0N4TC02"/>
<keyword evidence="6" id="KW-1185">Reference proteome</keyword>
<keyword evidence="2" id="KW-0245">EGF-like domain</keyword>
<evidence type="ECO:0000313" key="7">
    <source>
        <dbReference type="WBParaSite" id="BPAG_0000573901-mRNA-1"/>
    </source>
</evidence>
<dbReference type="PROSITE" id="PS50026">
    <property type="entry name" value="EGF_3"/>
    <property type="match status" value="1"/>
</dbReference>
<gene>
    <name evidence="5" type="ORF">BPAG_LOCUS5702</name>
</gene>
<evidence type="ECO:0000313" key="5">
    <source>
        <dbReference type="EMBL" id="VDN86888.1"/>
    </source>
</evidence>
<dbReference type="InterPro" id="IPR001881">
    <property type="entry name" value="EGF-like_Ca-bd_dom"/>
</dbReference>
<dbReference type="STRING" id="6280.A0A0N4TC02"/>
<dbReference type="Gene3D" id="2.10.25.10">
    <property type="entry name" value="Laminin"/>
    <property type="match status" value="1"/>
</dbReference>
<feature type="domain" description="EGF-like" evidence="4">
    <location>
        <begin position="8"/>
        <end position="47"/>
    </location>
</feature>
<comment type="caution">
    <text evidence="2">Lacks conserved residue(s) required for the propagation of feature annotation.</text>
</comment>
<protein>
    <submittedName>
        <fullName evidence="7">EGF-like domain-containing protein</fullName>
    </submittedName>
</protein>
<dbReference type="InterPro" id="IPR000082">
    <property type="entry name" value="SEA_dom"/>
</dbReference>
<dbReference type="InterPro" id="IPR000152">
    <property type="entry name" value="EGF-type_Asp/Asn_hydroxyl_site"/>
</dbReference>
<sequence length="131" mass="14791">MKHNSLQIVNECQSSNLNNCDKNAECIDTEEGYQCKCIPPYIDQNPSQPGTVCRKKGIPCGDTACQEELGEICSENQLCICPPGQKRSGPEKKCRPVESWSLPLLVIRQNTEELNYNDNLRNPQSDQYKEL</sequence>
<dbReference type="Pfam" id="PF25314">
    <property type="entry name" value="TNFR_nem"/>
    <property type="match status" value="1"/>
</dbReference>
<organism evidence="7">
    <name type="scientific">Brugia pahangi</name>
    <name type="common">Filarial nematode worm</name>
    <dbReference type="NCBI Taxonomy" id="6280"/>
    <lineage>
        <taxon>Eukaryota</taxon>
        <taxon>Metazoa</taxon>
        <taxon>Ecdysozoa</taxon>
        <taxon>Nematoda</taxon>
        <taxon>Chromadorea</taxon>
        <taxon>Rhabditida</taxon>
        <taxon>Spirurina</taxon>
        <taxon>Spiruromorpha</taxon>
        <taxon>Filarioidea</taxon>
        <taxon>Onchocercidae</taxon>
        <taxon>Brugia</taxon>
    </lineage>
</organism>
<dbReference type="Proteomes" id="UP000278627">
    <property type="component" value="Unassembled WGS sequence"/>
</dbReference>
<dbReference type="GO" id="GO:0005509">
    <property type="term" value="F:calcium ion binding"/>
    <property type="evidence" value="ECO:0007669"/>
    <property type="project" value="InterPro"/>
</dbReference>
<dbReference type="InterPro" id="IPR057353">
    <property type="entry name" value="TNFR_nem"/>
</dbReference>
<evidence type="ECO:0000313" key="6">
    <source>
        <dbReference type="Proteomes" id="UP000278627"/>
    </source>
</evidence>
<reference evidence="5 6" key="2">
    <citation type="submission" date="2018-11" db="EMBL/GenBank/DDBJ databases">
        <authorList>
            <consortium name="Pathogen Informatics"/>
        </authorList>
    </citation>
    <scope>NUCLEOTIDE SEQUENCE [LARGE SCALE GENOMIC DNA]</scope>
</reference>
<evidence type="ECO:0000259" key="3">
    <source>
        <dbReference type="PROSITE" id="PS50024"/>
    </source>
</evidence>
<dbReference type="InterPro" id="IPR000742">
    <property type="entry name" value="EGF"/>
</dbReference>
<reference evidence="7" key="1">
    <citation type="submission" date="2017-02" db="UniProtKB">
        <authorList>
            <consortium name="WormBaseParasite"/>
        </authorList>
    </citation>
    <scope>IDENTIFICATION</scope>
</reference>
<dbReference type="PROSITE" id="PS00010">
    <property type="entry name" value="ASX_HYDROXYL"/>
    <property type="match status" value="1"/>
</dbReference>
<keyword evidence="1" id="KW-1015">Disulfide bond</keyword>
<evidence type="ECO:0000256" key="1">
    <source>
        <dbReference type="ARBA" id="ARBA00023157"/>
    </source>
</evidence>
<dbReference type="WBParaSite" id="BPAG_0000573901-mRNA-1">
    <property type="protein sequence ID" value="BPAG_0000573901-mRNA-1"/>
    <property type="gene ID" value="BPAG_0000573901"/>
</dbReference>
<dbReference type="Pfam" id="PF00008">
    <property type="entry name" value="EGF"/>
    <property type="match status" value="1"/>
</dbReference>
<accession>A0A0N4TC02</accession>
<feature type="domain" description="SEA" evidence="3">
    <location>
        <begin position="96"/>
        <end position="131"/>
    </location>
</feature>
<name>A0A0N4TC02_BRUPA</name>
<dbReference type="EMBL" id="UZAD01004310">
    <property type="protein sequence ID" value="VDN86888.1"/>
    <property type="molecule type" value="Genomic_DNA"/>
</dbReference>
<evidence type="ECO:0000256" key="2">
    <source>
        <dbReference type="PROSITE-ProRule" id="PRU00076"/>
    </source>
</evidence>
<dbReference type="SMART" id="SM00179">
    <property type="entry name" value="EGF_CA"/>
    <property type="match status" value="1"/>
</dbReference>